<sequence length="167" mass="18681">MGDIDISLEKIDAFVFDFDGVLTNNLVHMDQQGHEWVSCNRADGLAFDVLRKLNKPAYILSSEKNPVVTARGNKLKIPVLQGLDNKSNSLKELADREGFELQKILYVGNDLNDYKIMQLCGYTACPIDSHERIKSIAQVVLNTEGGNGVVRELLEDVLCIDFIQILD</sequence>
<keyword evidence="4" id="KW-0479">Metal-binding</keyword>
<organism evidence="7">
    <name type="scientific">marine metagenome</name>
    <dbReference type="NCBI Taxonomy" id="408172"/>
    <lineage>
        <taxon>unclassified sequences</taxon>
        <taxon>metagenomes</taxon>
        <taxon>ecological metagenomes</taxon>
    </lineage>
</organism>
<evidence type="ECO:0000256" key="3">
    <source>
        <dbReference type="ARBA" id="ARBA00011881"/>
    </source>
</evidence>
<evidence type="ECO:0000313" key="7">
    <source>
        <dbReference type="EMBL" id="SVE38670.1"/>
    </source>
</evidence>
<dbReference type="Gene3D" id="3.40.50.1000">
    <property type="entry name" value="HAD superfamily/HAD-like"/>
    <property type="match status" value="1"/>
</dbReference>
<name>A0A383D2Y8_9ZZZZ</name>
<dbReference type="SFLD" id="SFLDS00003">
    <property type="entry name" value="Haloacid_Dehalogenase"/>
    <property type="match status" value="1"/>
</dbReference>
<keyword evidence="5" id="KW-0378">Hydrolase</keyword>
<dbReference type="PANTHER" id="PTHR21485">
    <property type="entry name" value="HAD SUPERFAMILY MEMBERS CMAS AND KDSC"/>
    <property type="match status" value="1"/>
</dbReference>
<comment type="subunit">
    <text evidence="3">Homotetramer.</text>
</comment>
<reference evidence="7" key="1">
    <citation type="submission" date="2018-05" db="EMBL/GenBank/DDBJ databases">
        <authorList>
            <person name="Lanie J.A."/>
            <person name="Ng W.-L."/>
            <person name="Kazmierczak K.M."/>
            <person name="Andrzejewski T.M."/>
            <person name="Davidsen T.M."/>
            <person name="Wayne K.J."/>
            <person name="Tettelin H."/>
            <person name="Glass J.I."/>
            <person name="Rusch D."/>
            <person name="Podicherti R."/>
            <person name="Tsui H.-C.T."/>
            <person name="Winkler M.E."/>
        </authorList>
    </citation>
    <scope>NUCLEOTIDE SEQUENCE</scope>
</reference>
<keyword evidence="6" id="KW-0460">Magnesium</keyword>
<proteinExistence type="inferred from homology"/>
<dbReference type="GO" id="GO:0016788">
    <property type="term" value="F:hydrolase activity, acting on ester bonds"/>
    <property type="evidence" value="ECO:0007669"/>
    <property type="project" value="InterPro"/>
</dbReference>
<gene>
    <name evidence="7" type="ORF">METZ01_LOCUS491524</name>
</gene>
<dbReference type="GO" id="GO:0046872">
    <property type="term" value="F:metal ion binding"/>
    <property type="evidence" value="ECO:0007669"/>
    <property type="project" value="UniProtKB-KW"/>
</dbReference>
<evidence type="ECO:0000256" key="5">
    <source>
        <dbReference type="ARBA" id="ARBA00022801"/>
    </source>
</evidence>
<dbReference type="PANTHER" id="PTHR21485:SF3">
    <property type="entry name" value="N-ACYLNEURAMINATE CYTIDYLYLTRANSFERASE"/>
    <property type="match status" value="1"/>
</dbReference>
<dbReference type="AlphaFoldDB" id="A0A383D2Y8"/>
<protein>
    <submittedName>
        <fullName evidence="7">Uncharacterized protein</fullName>
    </submittedName>
</protein>
<comment type="cofactor">
    <cofactor evidence="1">
        <name>Mg(2+)</name>
        <dbReference type="ChEBI" id="CHEBI:18420"/>
    </cofactor>
</comment>
<comment type="similarity">
    <text evidence="2">Belongs to the KdsC family.</text>
</comment>
<dbReference type="InterPro" id="IPR036412">
    <property type="entry name" value="HAD-like_sf"/>
</dbReference>
<dbReference type="SUPFAM" id="SSF56784">
    <property type="entry name" value="HAD-like"/>
    <property type="match status" value="1"/>
</dbReference>
<evidence type="ECO:0000256" key="6">
    <source>
        <dbReference type="ARBA" id="ARBA00022842"/>
    </source>
</evidence>
<dbReference type="SFLD" id="SFLDG01138">
    <property type="entry name" value="C1.6.2:_Deoxy-d-mannose-octulo"/>
    <property type="match status" value="1"/>
</dbReference>
<dbReference type="InterPro" id="IPR050793">
    <property type="entry name" value="CMP-NeuNAc_synthase"/>
</dbReference>
<dbReference type="InterPro" id="IPR010023">
    <property type="entry name" value="KdsC_fam"/>
</dbReference>
<evidence type="ECO:0000256" key="1">
    <source>
        <dbReference type="ARBA" id="ARBA00001946"/>
    </source>
</evidence>
<evidence type="ECO:0000256" key="2">
    <source>
        <dbReference type="ARBA" id="ARBA00005893"/>
    </source>
</evidence>
<dbReference type="Pfam" id="PF08282">
    <property type="entry name" value="Hydrolase_3"/>
    <property type="match status" value="1"/>
</dbReference>
<dbReference type="InterPro" id="IPR023214">
    <property type="entry name" value="HAD_sf"/>
</dbReference>
<dbReference type="SFLD" id="SFLDG01136">
    <property type="entry name" value="C1.6:_Phosphoserine_Phosphatas"/>
    <property type="match status" value="1"/>
</dbReference>
<dbReference type="EMBL" id="UINC01213752">
    <property type="protein sequence ID" value="SVE38670.1"/>
    <property type="molecule type" value="Genomic_DNA"/>
</dbReference>
<evidence type="ECO:0000256" key="4">
    <source>
        <dbReference type="ARBA" id="ARBA00022723"/>
    </source>
</evidence>
<dbReference type="GO" id="GO:0008781">
    <property type="term" value="F:N-acylneuraminate cytidylyltransferase activity"/>
    <property type="evidence" value="ECO:0007669"/>
    <property type="project" value="TreeGrafter"/>
</dbReference>
<accession>A0A383D2Y8</accession>